<evidence type="ECO:0000313" key="8">
    <source>
        <dbReference type="EMBL" id="MFD1609846.1"/>
    </source>
</evidence>
<organism evidence="8 9">
    <name type="scientific">Oceanobacillus luteolus</name>
    <dbReference type="NCBI Taxonomy" id="1274358"/>
    <lineage>
        <taxon>Bacteria</taxon>
        <taxon>Bacillati</taxon>
        <taxon>Bacillota</taxon>
        <taxon>Bacilli</taxon>
        <taxon>Bacillales</taxon>
        <taxon>Bacillaceae</taxon>
        <taxon>Oceanobacillus</taxon>
    </lineage>
</organism>
<comment type="catalytic activity">
    <reaction evidence="7">
        <text>a peptidoglycan chain = a peptidoglycan chain with N-acetyl-1,6-anhydromuramyl-[peptide] at the reducing end + a peptidoglycan chain with N-acetylglucosamine at the non-reducing end.</text>
        <dbReference type="EC" id="4.2.2.29"/>
    </reaction>
</comment>
<comment type="subcellular location">
    <subcellularLocation>
        <location evidence="7">Cell membrane</location>
        <topology evidence="7">Single-pass membrane protein</topology>
    </subcellularLocation>
</comment>
<dbReference type="Proteomes" id="UP001597221">
    <property type="component" value="Unassembled WGS sequence"/>
</dbReference>
<feature type="site" description="Important for catalytic activity" evidence="7">
    <location>
        <position position="259"/>
    </location>
</feature>
<reference evidence="9" key="1">
    <citation type="journal article" date="2019" name="Int. J. Syst. Evol. Microbiol.">
        <title>The Global Catalogue of Microorganisms (GCM) 10K type strain sequencing project: providing services to taxonomists for standard genome sequencing and annotation.</title>
        <authorList>
            <consortium name="The Broad Institute Genomics Platform"/>
            <consortium name="The Broad Institute Genome Sequencing Center for Infectious Disease"/>
            <person name="Wu L."/>
            <person name="Ma J."/>
        </authorList>
    </citation>
    <scope>NUCLEOTIDE SEQUENCE [LARGE SCALE GENOMIC DNA]</scope>
    <source>
        <strain evidence="9">CGMCC 1.12376</strain>
    </source>
</reference>
<accession>A0ABW4HX64</accession>
<evidence type="ECO:0000256" key="7">
    <source>
        <dbReference type="HAMAP-Rule" id="MF_02065"/>
    </source>
</evidence>
<keyword evidence="2 7" id="KW-0812">Transmembrane</keyword>
<dbReference type="NCBIfam" id="TIGR00247">
    <property type="entry name" value="endolytic transglycosylase MltG"/>
    <property type="match status" value="1"/>
</dbReference>
<keyword evidence="4 7" id="KW-0472">Membrane</keyword>
<gene>
    <name evidence="7 8" type="primary">mltG</name>
    <name evidence="8" type="ORF">ACFSBH_19695</name>
</gene>
<dbReference type="Gene3D" id="3.30.1490.480">
    <property type="entry name" value="Endolytic murein transglycosylase"/>
    <property type="match status" value="1"/>
</dbReference>
<keyword evidence="9" id="KW-1185">Reference proteome</keyword>
<dbReference type="InterPro" id="IPR003770">
    <property type="entry name" value="MLTG-like"/>
</dbReference>
<dbReference type="EC" id="4.2.2.29" evidence="7"/>
<evidence type="ECO:0000256" key="6">
    <source>
        <dbReference type="ARBA" id="ARBA00023316"/>
    </source>
</evidence>
<dbReference type="RefSeq" id="WP_251509981.1">
    <property type="nucleotide sequence ID" value="NZ_JAMBON010000001.1"/>
</dbReference>
<evidence type="ECO:0000256" key="4">
    <source>
        <dbReference type="ARBA" id="ARBA00023136"/>
    </source>
</evidence>
<keyword evidence="6 7" id="KW-0961">Cell wall biogenesis/degradation</keyword>
<protein>
    <recommendedName>
        <fullName evidence="7">Endolytic murein transglycosylase</fullName>
        <ecNumber evidence="7">4.2.2.29</ecNumber>
    </recommendedName>
    <alternativeName>
        <fullName evidence="7">Peptidoglycan lytic transglycosylase</fullName>
    </alternativeName>
    <alternativeName>
        <fullName evidence="7">Peptidoglycan polymerization terminase</fullName>
    </alternativeName>
</protein>
<evidence type="ECO:0000256" key="2">
    <source>
        <dbReference type="ARBA" id="ARBA00022692"/>
    </source>
</evidence>
<dbReference type="EMBL" id="JBHUDE010000164">
    <property type="protein sequence ID" value="MFD1609846.1"/>
    <property type="molecule type" value="Genomic_DNA"/>
</dbReference>
<dbReference type="PANTHER" id="PTHR30518">
    <property type="entry name" value="ENDOLYTIC MUREIN TRANSGLYCOSYLASE"/>
    <property type="match status" value="1"/>
</dbReference>
<evidence type="ECO:0000313" key="9">
    <source>
        <dbReference type="Proteomes" id="UP001597221"/>
    </source>
</evidence>
<feature type="transmembrane region" description="Helical" evidence="7">
    <location>
        <begin position="27"/>
        <end position="50"/>
    </location>
</feature>
<dbReference type="HAMAP" id="MF_02065">
    <property type="entry name" value="MltG"/>
    <property type="match status" value="1"/>
</dbReference>
<dbReference type="CDD" id="cd08010">
    <property type="entry name" value="MltG_like"/>
    <property type="match status" value="1"/>
</dbReference>
<keyword evidence="5 7" id="KW-0456">Lyase</keyword>
<proteinExistence type="inferred from homology"/>
<dbReference type="PANTHER" id="PTHR30518:SF2">
    <property type="entry name" value="ENDOLYTIC MUREIN TRANSGLYCOSYLASE"/>
    <property type="match status" value="1"/>
</dbReference>
<keyword evidence="1 7" id="KW-1003">Cell membrane</keyword>
<evidence type="ECO:0000256" key="3">
    <source>
        <dbReference type="ARBA" id="ARBA00022989"/>
    </source>
</evidence>
<comment type="similarity">
    <text evidence="7">Belongs to the transglycosylase MltG family.</text>
</comment>
<dbReference type="Gene3D" id="3.30.160.60">
    <property type="entry name" value="Classic Zinc Finger"/>
    <property type="match status" value="1"/>
</dbReference>
<comment type="caution">
    <text evidence="8">The sequence shown here is derived from an EMBL/GenBank/DDBJ whole genome shotgun (WGS) entry which is preliminary data.</text>
</comment>
<comment type="function">
    <text evidence="7">Functions as a peptidoglycan terminase that cleaves nascent peptidoglycan strands endolytically to terminate their elongation.</text>
</comment>
<sequence>MSKGKFKKLFKENRNARGEEAHTVRKIVFIILIVFILLFAIGGVAGYSYVKSALEPVDENSEEKIDVEIPIGSSTSTIAGILEENGIIKNDLIFRFYIKFKNESDFQAGNYTFSPSMTIDEIIESLKSGKLVLESTQRVTIPEGLTVEQIAEIYSNHFSFTSEEFLEKVNDEEYIKQLIDEYPLLLTEEILHEDVKTPLEGYLYAITYDFYEENPSIESIVEMMLEQTQSVMAPYFEQIDEAGMTIHEAITFASIIEKETGKLDQRNEISGVFHNRLDVDMPLQTDPTVIYAKGEHTERVLYEDLEIESPYNTYKVKGLPVGPISNFAESSLEAVLNPVESDYLYFLHDRQGNIHFAETLEEHNQNKAEHLGDDE</sequence>
<name>A0ABW4HX64_9BACI</name>
<evidence type="ECO:0000256" key="5">
    <source>
        <dbReference type="ARBA" id="ARBA00023239"/>
    </source>
</evidence>
<evidence type="ECO:0000256" key="1">
    <source>
        <dbReference type="ARBA" id="ARBA00022475"/>
    </source>
</evidence>
<keyword evidence="3 7" id="KW-1133">Transmembrane helix</keyword>
<dbReference type="Pfam" id="PF02618">
    <property type="entry name" value="YceG"/>
    <property type="match status" value="1"/>
</dbReference>